<dbReference type="InterPro" id="IPR050455">
    <property type="entry name" value="Tpx_Peroxidase_subfamily"/>
</dbReference>
<dbReference type="EC" id="1.11.1.-" evidence="4"/>
<protein>
    <submittedName>
        <fullName evidence="4">Thiol peroxidase</fullName>
        <ecNumber evidence="4">1.11.1.-</ecNumber>
    </submittedName>
</protein>
<reference evidence="5" key="1">
    <citation type="journal article" date="2019" name="Int. J. Syst. Evol. Microbiol.">
        <title>The Global Catalogue of Microorganisms (GCM) 10K type strain sequencing project: providing services to taxonomists for standard genome sequencing and annotation.</title>
        <authorList>
            <consortium name="The Broad Institute Genomics Platform"/>
            <consortium name="The Broad Institute Genome Sequencing Center for Infectious Disease"/>
            <person name="Wu L."/>
            <person name="Ma J."/>
        </authorList>
    </citation>
    <scope>NUCLEOTIDE SEQUENCE [LARGE SCALE GENOMIC DNA]</scope>
    <source>
        <strain evidence="5">CCUG 58411</strain>
    </source>
</reference>
<keyword evidence="4" id="KW-0560">Oxidoreductase</keyword>
<comment type="caution">
    <text evidence="4">The sequence shown here is derived from an EMBL/GenBank/DDBJ whole genome shotgun (WGS) entry which is preliminary data.</text>
</comment>
<dbReference type="PANTHER" id="PTHR43110">
    <property type="entry name" value="THIOL PEROXIDASE"/>
    <property type="match status" value="1"/>
</dbReference>
<keyword evidence="4" id="KW-0575">Peroxidase</keyword>
<evidence type="ECO:0000259" key="3">
    <source>
        <dbReference type="Pfam" id="PF08534"/>
    </source>
</evidence>
<evidence type="ECO:0000313" key="4">
    <source>
        <dbReference type="EMBL" id="MFD1121173.1"/>
    </source>
</evidence>
<dbReference type="SUPFAM" id="SSF52833">
    <property type="entry name" value="Thioredoxin-like"/>
    <property type="match status" value="1"/>
</dbReference>
<evidence type="ECO:0000313" key="5">
    <source>
        <dbReference type="Proteomes" id="UP001597206"/>
    </source>
</evidence>
<evidence type="ECO:0000256" key="2">
    <source>
        <dbReference type="ARBA" id="ARBA00023284"/>
    </source>
</evidence>
<gene>
    <name evidence="4" type="primary">tpx</name>
    <name evidence="4" type="ORF">ACFQ2T_01535</name>
</gene>
<keyword evidence="1" id="KW-1015">Disulfide bond</keyword>
<dbReference type="CDD" id="cd03014">
    <property type="entry name" value="PRX_Atyp2cys"/>
    <property type="match status" value="1"/>
</dbReference>
<dbReference type="GO" id="GO:0004601">
    <property type="term" value="F:peroxidase activity"/>
    <property type="evidence" value="ECO:0007669"/>
    <property type="project" value="UniProtKB-KW"/>
</dbReference>
<dbReference type="RefSeq" id="WP_379029544.1">
    <property type="nucleotide sequence ID" value="NZ_JBHTLN010000001.1"/>
</dbReference>
<dbReference type="Proteomes" id="UP001597206">
    <property type="component" value="Unassembled WGS sequence"/>
</dbReference>
<dbReference type="InterPro" id="IPR002065">
    <property type="entry name" value="TPX"/>
</dbReference>
<sequence>MSHAISQLDEPILVEDNLLRVGEVLPFFQLVNHALEDITLESFQGKRKILHFFPGIDTPASADSVRRLDALGKTLPNTIILNISPDLPFTMTRFAEAEHLVNSINLSSLRGRDMFKNYGVLIMSSKLAGLPARALMVADENDMVLHVELVDDLTREPDFEAALKSLMAH</sequence>
<evidence type="ECO:0000256" key="1">
    <source>
        <dbReference type="ARBA" id="ARBA00023157"/>
    </source>
</evidence>
<dbReference type="Gene3D" id="3.40.30.10">
    <property type="entry name" value="Glutaredoxin"/>
    <property type="match status" value="1"/>
</dbReference>
<keyword evidence="2" id="KW-0676">Redox-active center</keyword>
<proteinExistence type="predicted"/>
<dbReference type="EMBL" id="JBHTLN010000001">
    <property type="protein sequence ID" value="MFD1121173.1"/>
    <property type="molecule type" value="Genomic_DNA"/>
</dbReference>
<name>A0ABW3P850_9PROT</name>
<dbReference type="InterPro" id="IPR013740">
    <property type="entry name" value="Redoxin"/>
</dbReference>
<dbReference type="InterPro" id="IPR036249">
    <property type="entry name" value="Thioredoxin-like_sf"/>
</dbReference>
<dbReference type="PANTHER" id="PTHR43110:SF1">
    <property type="entry name" value="THIOL PEROXIDASE"/>
    <property type="match status" value="1"/>
</dbReference>
<keyword evidence="5" id="KW-1185">Reference proteome</keyword>
<feature type="domain" description="Redoxin" evidence="3">
    <location>
        <begin position="21"/>
        <end position="163"/>
    </location>
</feature>
<organism evidence="4 5">
    <name type="scientific">Methylophilus flavus</name>
    <dbReference type="NCBI Taxonomy" id="640084"/>
    <lineage>
        <taxon>Bacteria</taxon>
        <taxon>Pseudomonadati</taxon>
        <taxon>Pseudomonadota</taxon>
        <taxon>Betaproteobacteria</taxon>
        <taxon>Nitrosomonadales</taxon>
        <taxon>Methylophilaceae</taxon>
        <taxon>Methylophilus</taxon>
    </lineage>
</organism>
<dbReference type="NCBIfam" id="NF001808">
    <property type="entry name" value="PRK00522.1"/>
    <property type="match status" value="1"/>
</dbReference>
<dbReference type="Pfam" id="PF08534">
    <property type="entry name" value="Redoxin"/>
    <property type="match status" value="1"/>
</dbReference>
<accession>A0ABW3P850</accession>